<dbReference type="PANTHER" id="PTHR36879:SF1">
    <property type="entry name" value="GLUTAMATE-RICH PROTEIN 4"/>
    <property type="match status" value="1"/>
</dbReference>
<feature type="region of interest" description="Disordered" evidence="1">
    <location>
        <begin position="35"/>
        <end position="54"/>
    </location>
</feature>
<evidence type="ECO:0000313" key="3">
    <source>
        <dbReference type="Proteomes" id="UP000694414"/>
    </source>
</evidence>
<dbReference type="PANTHER" id="PTHR36879">
    <property type="entry name" value="GLUTAMATE-RICH PROTEIN 4"/>
    <property type="match status" value="1"/>
</dbReference>
<accession>A0A8C9A4I8</accession>
<reference evidence="2" key="1">
    <citation type="submission" date="2025-08" db="UniProtKB">
        <authorList>
            <consortium name="Ensembl"/>
        </authorList>
    </citation>
    <scope>IDENTIFICATION</scope>
</reference>
<dbReference type="Ensembl" id="ENSPSMT00000025977.1">
    <property type="protein sequence ID" value="ENSPSMP00000022381.1"/>
    <property type="gene ID" value="ENSPSMG00000015821.1"/>
</dbReference>
<gene>
    <name evidence="2" type="primary">ERICH4</name>
</gene>
<organism evidence="2 3">
    <name type="scientific">Prolemur simus</name>
    <name type="common">Greater bamboo lemur</name>
    <name type="synonym">Hapalemur simus</name>
    <dbReference type="NCBI Taxonomy" id="1328070"/>
    <lineage>
        <taxon>Eukaryota</taxon>
        <taxon>Metazoa</taxon>
        <taxon>Chordata</taxon>
        <taxon>Craniata</taxon>
        <taxon>Vertebrata</taxon>
        <taxon>Euteleostomi</taxon>
        <taxon>Mammalia</taxon>
        <taxon>Eutheria</taxon>
        <taxon>Euarchontoglires</taxon>
        <taxon>Primates</taxon>
        <taxon>Strepsirrhini</taxon>
        <taxon>Lemuriformes</taxon>
        <taxon>Lemuridae</taxon>
        <taxon>Prolemur</taxon>
    </lineage>
</organism>
<dbReference type="GeneTree" id="ENSGT00390000006319"/>
<feature type="compositionally biased region" description="Basic and acidic residues" evidence="1">
    <location>
        <begin position="116"/>
        <end position="125"/>
    </location>
</feature>
<feature type="compositionally biased region" description="Acidic residues" evidence="1">
    <location>
        <begin position="100"/>
        <end position="115"/>
    </location>
</feature>
<keyword evidence="3" id="KW-1185">Reference proteome</keyword>
<name>A0A8C9A4I8_PROSS</name>
<proteinExistence type="predicted"/>
<evidence type="ECO:0000256" key="1">
    <source>
        <dbReference type="SAM" id="MobiDB-lite"/>
    </source>
</evidence>
<feature type="region of interest" description="Disordered" evidence="1">
    <location>
        <begin position="100"/>
        <end position="141"/>
    </location>
</feature>
<protein>
    <submittedName>
        <fullName evidence="2">Glutamate rich 4</fullName>
    </submittedName>
</protein>
<dbReference type="Proteomes" id="UP000694414">
    <property type="component" value="Unplaced"/>
</dbReference>
<dbReference type="InterPro" id="IPR029202">
    <property type="entry name" value="DUF4530"/>
</dbReference>
<sequence>MNGNRIRDGALWRQLREAGLVPLGLGPPPQALRGVSPMESPGQTLLSSGADTGGTRESLLRIWEELENLRQADVRLLGQLCSLGLQMKALREDLVTILEEEEESCEEEEEEDEEEPQRKQEEEHLGASCPAPSPPDFEMTI</sequence>
<dbReference type="Pfam" id="PF15039">
    <property type="entry name" value="DUF4530"/>
    <property type="match status" value="1"/>
</dbReference>
<dbReference type="AlphaFoldDB" id="A0A8C9A4I8"/>
<feature type="compositionally biased region" description="Polar residues" evidence="1">
    <location>
        <begin position="41"/>
        <end position="50"/>
    </location>
</feature>
<evidence type="ECO:0000313" key="2">
    <source>
        <dbReference type="Ensembl" id="ENSPSMP00000022381.1"/>
    </source>
</evidence>
<reference evidence="2" key="2">
    <citation type="submission" date="2025-09" db="UniProtKB">
        <authorList>
            <consortium name="Ensembl"/>
        </authorList>
    </citation>
    <scope>IDENTIFICATION</scope>
</reference>